<dbReference type="InterPro" id="IPR007344">
    <property type="entry name" value="GrpB/CoaE"/>
</dbReference>
<organism evidence="1 2">
    <name type="scientific">Candidatus Entotheonella gemina</name>
    <dbReference type="NCBI Taxonomy" id="1429439"/>
    <lineage>
        <taxon>Bacteria</taxon>
        <taxon>Pseudomonadati</taxon>
        <taxon>Nitrospinota/Tectimicrobiota group</taxon>
        <taxon>Candidatus Tectimicrobiota</taxon>
        <taxon>Candidatus Entotheonellia</taxon>
        <taxon>Candidatus Entotheonellales</taxon>
        <taxon>Candidatus Entotheonellaceae</taxon>
        <taxon>Candidatus Entotheonella</taxon>
    </lineage>
</organism>
<dbReference type="AlphaFoldDB" id="W4MDH7"/>
<comment type="caution">
    <text evidence="1">The sequence shown here is derived from an EMBL/GenBank/DDBJ whole genome shotgun (WGS) entry which is preliminary data.</text>
</comment>
<keyword evidence="2" id="KW-1185">Reference proteome</keyword>
<dbReference type="Gene3D" id="3.30.460.10">
    <property type="entry name" value="Beta Polymerase, domain 2"/>
    <property type="match status" value="1"/>
</dbReference>
<dbReference type="Proteomes" id="UP000019140">
    <property type="component" value="Unassembled WGS sequence"/>
</dbReference>
<sequence>MAAPRFRDCLAKPIIDILAVVRSLGELDARSDAMMALGYEPMGEFGIAGRRFFAKGGAIHRTHHIHAYELGHVEIAAHLDFRDYLRAHPGQARRYADRKARLAEQHRHDIEAYIAGKGPLVKELLESARQWRGA</sequence>
<dbReference type="PATRIC" id="fig|1429439.4.peg.978"/>
<evidence type="ECO:0000313" key="1">
    <source>
        <dbReference type="EMBL" id="ETX08384.1"/>
    </source>
</evidence>
<name>W4MDH7_9BACT</name>
<protein>
    <recommendedName>
        <fullName evidence="3">GrpB family protein</fullName>
    </recommendedName>
</protein>
<dbReference type="InterPro" id="IPR043519">
    <property type="entry name" value="NT_sf"/>
</dbReference>
<proteinExistence type="predicted"/>
<dbReference type="HOGENOM" id="CLU_086407_4_2_7"/>
<dbReference type="SUPFAM" id="SSF81301">
    <property type="entry name" value="Nucleotidyltransferase"/>
    <property type="match status" value="1"/>
</dbReference>
<dbReference type="PANTHER" id="PTHR34822">
    <property type="entry name" value="GRPB DOMAIN PROTEIN (AFU_ORTHOLOGUE AFUA_1G01530)"/>
    <property type="match status" value="1"/>
</dbReference>
<evidence type="ECO:0000313" key="2">
    <source>
        <dbReference type="Proteomes" id="UP000019140"/>
    </source>
</evidence>
<dbReference type="EMBL" id="AZHX01000235">
    <property type="protein sequence ID" value="ETX08384.1"/>
    <property type="molecule type" value="Genomic_DNA"/>
</dbReference>
<dbReference type="Pfam" id="PF04229">
    <property type="entry name" value="GrpB"/>
    <property type="match status" value="1"/>
</dbReference>
<evidence type="ECO:0008006" key="3">
    <source>
        <dbReference type="Google" id="ProtNLM"/>
    </source>
</evidence>
<accession>W4MDH7</accession>
<gene>
    <name evidence="1" type="ORF">ETSY2_05735</name>
</gene>
<reference evidence="1 2" key="1">
    <citation type="journal article" date="2014" name="Nature">
        <title>An environmental bacterial taxon with a large and distinct metabolic repertoire.</title>
        <authorList>
            <person name="Wilson M.C."/>
            <person name="Mori T."/>
            <person name="Ruckert C."/>
            <person name="Uria A.R."/>
            <person name="Helf M.J."/>
            <person name="Takada K."/>
            <person name="Gernert C."/>
            <person name="Steffens U.A."/>
            <person name="Heycke N."/>
            <person name="Schmitt S."/>
            <person name="Rinke C."/>
            <person name="Helfrich E.J."/>
            <person name="Brachmann A.O."/>
            <person name="Gurgui C."/>
            <person name="Wakimoto T."/>
            <person name="Kracht M."/>
            <person name="Crusemann M."/>
            <person name="Hentschel U."/>
            <person name="Abe I."/>
            <person name="Matsunaga S."/>
            <person name="Kalinowski J."/>
            <person name="Takeyama H."/>
            <person name="Piel J."/>
        </authorList>
    </citation>
    <scope>NUCLEOTIDE SEQUENCE [LARGE SCALE GENOMIC DNA]</scope>
    <source>
        <strain evidence="2">TSY2</strain>
    </source>
</reference>
<dbReference type="PANTHER" id="PTHR34822:SF1">
    <property type="entry name" value="GRPB FAMILY PROTEIN"/>
    <property type="match status" value="1"/>
</dbReference>